<dbReference type="EMBL" id="JAKLWS010000049">
    <property type="protein sequence ID" value="MCG2590928.1"/>
    <property type="molecule type" value="Genomic_DNA"/>
</dbReference>
<gene>
    <name evidence="1" type="ORF">L6773_20325</name>
</gene>
<sequence length="91" mass="10625">MTKSFAKKLCCPMDKHDLNMRVFVKNENAEIIEALLTCPECKRYYPVIYGIPIMTPDEYRDKSIEAPTLKKWGLQLKESESEKLLLDENID</sequence>
<name>A0ABS9KJ99_9BACT</name>
<reference evidence="1" key="2">
    <citation type="submission" date="2024-05" db="EMBL/GenBank/DDBJ databases">
        <title>Rhodohalobacter halophilus gen. nov., sp. nov., a moderately halophilic member of the family Balneolaceae.</title>
        <authorList>
            <person name="Xia J."/>
        </authorList>
    </citation>
    <scope>NUCLEOTIDE SEQUENCE</scope>
    <source>
        <strain evidence="1">WB101</strain>
    </source>
</reference>
<organism evidence="1 2">
    <name type="scientific">Rhodohalobacter sulfatireducens</name>
    <dbReference type="NCBI Taxonomy" id="2911366"/>
    <lineage>
        <taxon>Bacteria</taxon>
        <taxon>Pseudomonadati</taxon>
        <taxon>Balneolota</taxon>
        <taxon>Balneolia</taxon>
        <taxon>Balneolales</taxon>
        <taxon>Balneolaceae</taxon>
        <taxon>Rhodohalobacter</taxon>
    </lineage>
</organism>
<dbReference type="Proteomes" id="UP001165366">
    <property type="component" value="Unassembled WGS sequence"/>
</dbReference>
<protein>
    <recommendedName>
        <fullName evidence="3">Trm112 family protein</fullName>
    </recommendedName>
</protein>
<evidence type="ECO:0008006" key="3">
    <source>
        <dbReference type="Google" id="ProtNLM"/>
    </source>
</evidence>
<evidence type="ECO:0000313" key="1">
    <source>
        <dbReference type="EMBL" id="MCG2590928.1"/>
    </source>
</evidence>
<reference evidence="1" key="1">
    <citation type="submission" date="2022-01" db="EMBL/GenBank/DDBJ databases">
        <authorList>
            <person name="Wang Y."/>
        </authorList>
    </citation>
    <scope>NUCLEOTIDE SEQUENCE</scope>
    <source>
        <strain evidence="1">WB101</strain>
    </source>
</reference>
<comment type="caution">
    <text evidence="1">The sequence shown here is derived from an EMBL/GenBank/DDBJ whole genome shotgun (WGS) entry which is preliminary data.</text>
</comment>
<dbReference type="SUPFAM" id="SSF158997">
    <property type="entry name" value="Trm112p-like"/>
    <property type="match status" value="1"/>
</dbReference>
<dbReference type="InterPro" id="IPR005651">
    <property type="entry name" value="Trm112-like"/>
</dbReference>
<proteinExistence type="predicted"/>
<evidence type="ECO:0000313" key="2">
    <source>
        <dbReference type="Proteomes" id="UP001165366"/>
    </source>
</evidence>
<dbReference type="Pfam" id="PF03966">
    <property type="entry name" value="Trm112p"/>
    <property type="match status" value="1"/>
</dbReference>
<accession>A0ABS9KJ99</accession>
<dbReference type="Gene3D" id="2.20.25.10">
    <property type="match status" value="1"/>
</dbReference>
<keyword evidence="2" id="KW-1185">Reference proteome</keyword>
<dbReference type="RefSeq" id="WP_237856447.1">
    <property type="nucleotide sequence ID" value="NZ_JAKLWS010000049.1"/>
</dbReference>